<accession>A0A433KFM7</accession>
<comment type="similarity">
    <text evidence="10">Belongs to the NqrB/RnfD family.</text>
</comment>
<keyword evidence="1 10" id="KW-0813">Transport</keyword>
<dbReference type="EC" id="7.-.-.-" evidence="10"/>
<keyword evidence="6 10" id="KW-1278">Translocase</keyword>
<keyword evidence="3 10" id="KW-0285">Flavoprotein</keyword>
<feature type="transmembrane region" description="Helical" evidence="10">
    <location>
        <begin position="320"/>
        <end position="340"/>
    </location>
</feature>
<name>A0A433KFM7_9GAMM</name>
<keyword evidence="8 10" id="KW-1133">Transmembrane helix</keyword>
<comment type="cofactor">
    <cofactor evidence="10">
        <name>FMN</name>
        <dbReference type="ChEBI" id="CHEBI:58210"/>
    </cofactor>
</comment>
<dbReference type="InterPro" id="IPR004338">
    <property type="entry name" value="NqrB/RnfD"/>
</dbReference>
<organism evidence="11 12">
    <name type="scientific">Vreelandella andesensis</name>
    <dbReference type="NCBI Taxonomy" id="447567"/>
    <lineage>
        <taxon>Bacteria</taxon>
        <taxon>Pseudomonadati</taxon>
        <taxon>Pseudomonadota</taxon>
        <taxon>Gammaproteobacteria</taxon>
        <taxon>Oceanospirillales</taxon>
        <taxon>Halomonadaceae</taxon>
        <taxon>Vreelandella</taxon>
    </lineage>
</organism>
<comment type="caution">
    <text evidence="11">The sequence shown here is derived from an EMBL/GenBank/DDBJ whole genome shotgun (WGS) entry which is preliminary data.</text>
</comment>
<feature type="modified residue" description="FMN phosphoryl threonine" evidence="10">
    <location>
        <position position="186"/>
    </location>
</feature>
<proteinExistence type="inferred from homology"/>
<dbReference type="InterPro" id="IPR011303">
    <property type="entry name" value="RnfD_bac"/>
</dbReference>
<feature type="transmembrane region" description="Helical" evidence="10">
    <location>
        <begin position="296"/>
        <end position="314"/>
    </location>
</feature>
<evidence type="ECO:0000256" key="6">
    <source>
        <dbReference type="ARBA" id="ARBA00022967"/>
    </source>
</evidence>
<sequence length="359" mass="38163">MSMMHASQLTAKSTNAKSLTAKTFNATPPTAQLMRWVIIATLPGLAVMTFYFGIGVISNVLLAGLFALGAEALALKLRQRSLRPALSDSSALLTGVLLGASLPPASPWWLIGIGILAAVVVAKHLYGGLGQNPFNPAMVGYALLLVSFPTYMTLWSPPQSFIPENLWAQIGGTLPASMLDALSGATPLDAFKHKGEAVLAREFWATQPLPEGALSAWRNVALAWLAGGLLLIAKRIISWHIPVSMLVSMALLATLFYASSPSHFASPFFHLTTGAAIFGAFFIATDPVSAATSRRGKLFFGAGIGALVMIIRTFGGYPDAVAFVVLLMNLCVPLLDIYTVPRPTGQPKAQQQTEQVDRS</sequence>
<dbReference type="EMBL" id="RZHG01000028">
    <property type="protein sequence ID" value="RUR27347.1"/>
    <property type="molecule type" value="Genomic_DNA"/>
</dbReference>
<comment type="subunit">
    <text evidence="10">The complex is composed of six subunits: RnfA, RnfB, RnfC, RnfD, RnfE and RnfG.</text>
</comment>
<evidence type="ECO:0000256" key="7">
    <source>
        <dbReference type="ARBA" id="ARBA00022982"/>
    </source>
</evidence>
<keyword evidence="10" id="KW-1003">Cell membrane</keyword>
<evidence type="ECO:0000256" key="9">
    <source>
        <dbReference type="ARBA" id="ARBA00023136"/>
    </source>
</evidence>
<keyword evidence="4 10" id="KW-0288">FMN</keyword>
<dbReference type="Proteomes" id="UP000287336">
    <property type="component" value="Unassembled WGS sequence"/>
</dbReference>
<feature type="transmembrane region" description="Helical" evidence="10">
    <location>
        <begin position="138"/>
        <end position="156"/>
    </location>
</feature>
<dbReference type="PANTHER" id="PTHR30578">
    <property type="entry name" value="ELECTRON TRANSPORT COMPLEX PROTEIN RNFD"/>
    <property type="match status" value="1"/>
</dbReference>
<feature type="transmembrane region" description="Helical" evidence="10">
    <location>
        <begin position="216"/>
        <end position="232"/>
    </location>
</feature>
<evidence type="ECO:0000256" key="4">
    <source>
        <dbReference type="ARBA" id="ARBA00022643"/>
    </source>
</evidence>
<gene>
    <name evidence="10" type="primary">rnfD</name>
    <name evidence="11" type="ORF">ELY33_15725</name>
</gene>
<comment type="function">
    <text evidence="10">Part of a membrane-bound complex that couples electron transfer with translocation of ions across the membrane.</text>
</comment>
<keyword evidence="10" id="KW-0997">Cell inner membrane</keyword>
<dbReference type="AlphaFoldDB" id="A0A433KFM7"/>
<dbReference type="GO" id="GO:0022900">
    <property type="term" value="P:electron transport chain"/>
    <property type="evidence" value="ECO:0007669"/>
    <property type="project" value="UniProtKB-UniRule"/>
</dbReference>
<feature type="transmembrane region" description="Helical" evidence="10">
    <location>
        <begin position="239"/>
        <end position="258"/>
    </location>
</feature>
<keyword evidence="7 10" id="KW-0249">Electron transport</keyword>
<evidence type="ECO:0000256" key="10">
    <source>
        <dbReference type="HAMAP-Rule" id="MF_00462"/>
    </source>
</evidence>
<dbReference type="Pfam" id="PF03116">
    <property type="entry name" value="NQR2_RnfD_RnfE"/>
    <property type="match status" value="1"/>
</dbReference>
<evidence type="ECO:0000313" key="12">
    <source>
        <dbReference type="Proteomes" id="UP000287336"/>
    </source>
</evidence>
<evidence type="ECO:0000256" key="3">
    <source>
        <dbReference type="ARBA" id="ARBA00022630"/>
    </source>
</evidence>
<feature type="transmembrane region" description="Helical" evidence="10">
    <location>
        <begin position="264"/>
        <end position="284"/>
    </location>
</feature>
<keyword evidence="12" id="KW-1185">Reference proteome</keyword>
<evidence type="ECO:0000256" key="8">
    <source>
        <dbReference type="ARBA" id="ARBA00022989"/>
    </source>
</evidence>
<evidence type="ECO:0000256" key="2">
    <source>
        <dbReference type="ARBA" id="ARBA00022553"/>
    </source>
</evidence>
<keyword evidence="5 10" id="KW-0812">Transmembrane</keyword>
<dbReference type="NCBIfam" id="TIGR01946">
    <property type="entry name" value="rnfD"/>
    <property type="match status" value="1"/>
</dbReference>
<feature type="transmembrane region" description="Helical" evidence="10">
    <location>
        <begin position="108"/>
        <end position="126"/>
    </location>
</feature>
<evidence type="ECO:0000256" key="1">
    <source>
        <dbReference type="ARBA" id="ARBA00022448"/>
    </source>
</evidence>
<dbReference type="GO" id="GO:0005886">
    <property type="term" value="C:plasma membrane"/>
    <property type="evidence" value="ECO:0007669"/>
    <property type="project" value="UniProtKB-SubCell"/>
</dbReference>
<dbReference type="OrthoDB" id="9776359at2"/>
<dbReference type="PANTHER" id="PTHR30578:SF0">
    <property type="entry name" value="ION-TRANSLOCATING OXIDOREDUCTASE COMPLEX SUBUNIT D"/>
    <property type="match status" value="1"/>
</dbReference>
<evidence type="ECO:0000313" key="11">
    <source>
        <dbReference type="EMBL" id="RUR27347.1"/>
    </source>
</evidence>
<reference evidence="11 12" key="1">
    <citation type="submission" date="2018-12" db="EMBL/GenBank/DDBJ databases">
        <title>three novel Halomonas strain isolated from plants.</title>
        <authorList>
            <person name="Sun C."/>
        </authorList>
    </citation>
    <scope>NUCLEOTIDE SEQUENCE [LARGE SCALE GENOMIC DNA]</scope>
    <source>
        <strain evidence="11 12">DSM 19434</strain>
    </source>
</reference>
<protein>
    <recommendedName>
        <fullName evidence="10">Ion-translocating oxidoreductase complex subunit D</fullName>
        <ecNumber evidence="10">7.-.-.-</ecNumber>
    </recommendedName>
    <alternativeName>
        <fullName evidence="10">Rnf electron transport complex subunit D</fullName>
    </alternativeName>
</protein>
<dbReference type="HAMAP" id="MF_00462">
    <property type="entry name" value="RsxD_RnfD"/>
    <property type="match status" value="1"/>
</dbReference>
<comment type="subcellular location">
    <subcellularLocation>
        <location evidence="10">Cell inner membrane</location>
        <topology evidence="10">Multi-pass membrane protein</topology>
    </subcellularLocation>
</comment>
<keyword evidence="2 10" id="KW-0597">Phosphoprotein</keyword>
<dbReference type="RefSeq" id="WP_126948848.1">
    <property type="nucleotide sequence ID" value="NZ_RZHG01000028.1"/>
</dbReference>
<dbReference type="GO" id="GO:0055085">
    <property type="term" value="P:transmembrane transport"/>
    <property type="evidence" value="ECO:0007669"/>
    <property type="project" value="InterPro"/>
</dbReference>
<keyword evidence="9 10" id="KW-0472">Membrane</keyword>
<evidence type="ECO:0000256" key="5">
    <source>
        <dbReference type="ARBA" id="ARBA00022692"/>
    </source>
</evidence>